<dbReference type="InterPro" id="IPR029058">
    <property type="entry name" value="AB_hydrolase_fold"/>
</dbReference>
<dbReference type="EMBL" id="JAFJMO010000011">
    <property type="protein sequence ID" value="KAJ8263052.1"/>
    <property type="molecule type" value="Genomic_DNA"/>
</dbReference>
<organism evidence="3 4">
    <name type="scientific">Conger conger</name>
    <name type="common">Conger eel</name>
    <name type="synonym">Muraena conger</name>
    <dbReference type="NCBI Taxonomy" id="82655"/>
    <lineage>
        <taxon>Eukaryota</taxon>
        <taxon>Metazoa</taxon>
        <taxon>Chordata</taxon>
        <taxon>Craniata</taxon>
        <taxon>Vertebrata</taxon>
        <taxon>Euteleostomi</taxon>
        <taxon>Actinopterygii</taxon>
        <taxon>Neopterygii</taxon>
        <taxon>Teleostei</taxon>
        <taxon>Anguilliformes</taxon>
        <taxon>Congridae</taxon>
        <taxon>Conger</taxon>
    </lineage>
</organism>
<reference evidence="3" key="1">
    <citation type="journal article" date="2023" name="Science">
        <title>Genome structures resolve the early diversification of teleost fishes.</title>
        <authorList>
            <person name="Parey E."/>
            <person name="Louis A."/>
            <person name="Montfort J."/>
            <person name="Bouchez O."/>
            <person name="Roques C."/>
            <person name="Iampietro C."/>
            <person name="Lluch J."/>
            <person name="Castinel A."/>
            <person name="Donnadieu C."/>
            <person name="Desvignes T."/>
            <person name="Floi Bucao C."/>
            <person name="Jouanno E."/>
            <person name="Wen M."/>
            <person name="Mejri S."/>
            <person name="Dirks R."/>
            <person name="Jansen H."/>
            <person name="Henkel C."/>
            <person name="Chen W.J."/>
            <person name="Zahm M."/>
            <person name="Cabau C."/>
            <person name="Klopp C."/>
            <person name="Thompson A.W."/>
            <person name="Robinson-Rechavi M."/>
            <person name="Braasch I."/>
            <person name="Lecointre G."/>
            <person name="Bobe J."/>
            <person name="Postlethwait J.H."/>
            <person name="Berthelot C."/>
            <person name="Roest Crollius H."/>
            <person name="Guiguen Y."/>
        </authorList>
    </citation>
    <scope>NUCLEOTIDE SEQUENCE</scope>
    <source>
        <strain evidence="3">Concon-B</strain>
    </source>
</reference>
<evidence type="ECO:0000259" key="2">
    <source>
        <dbReference type="Pfam" id="PF20434"/>
    </source>
</evidence>
<accession>A0A9Q1D8X8</accession>
<dbReference type="GO" id="GO:0004061">
    <property type="term" value="F:arylformamidase activity"/>
    <property type="evidence" value="ECO:0007669"/>
    <property type="project" value="TreeGrafter"/>
</dbReference>
<name>A0A9Q1D8X8_CONCO</name>
<dbReference type="Proteomes" id="UP001152803">
    <property type="component" value="Unassembled WGS sequence"/>
</dbReference>
<dbReference type="InterPro" id="IPR050300">
    <property type="entry name" value="GDXG_lipolytic_enzyme"/>
</dbReference>
<comment type="caution">
    <text evidence="3">The sequence shown here is derived from an EMBL/GenBank/DDBJ whole genome shotgun (WGS) entry which is preliminary data.</text>
</comment>
<dbReference type="Pfam" id="PF20434">
    <property type="entry name" value="BD-FAE"/>
    <property type="match status" value="1"/>
</dbReference>
<dbReference type="AlphaFoldDB" id="A0A9Q1D8X8"/>
<dbReference type="OrthoDB" id="433474at2759"/>
<dbReference type="Gene3D" id="3.40.50.1820">
    <property type="entry name" value="alpha/beta hydrolase"/>
    <property type="match status" value="1"/>
</dbReference>
<feature type="domain" description="BD-FAE-like" evidence="2">
    <location>
        <begin position="139"/>
        <end position="356"/>
    </location>
</feature>
<gene>
    <name evidence="3" type="ORF">COCON_G00155090</name>
</gene>
<dbReference type="PANTHER" id="PTHR48081">
    <property type="entry name" value="AB HYDROLASE SUPERFAMILY PROTEIN C4A8.06C"/>
    <property type="match status" value="1"/>
</dbReference>
<proteinExistence type="predicted"/>
<dbReference type="SUPFAM" id="SSF53474">
    <property type="entry name" value="alpha/beta-Hydrolases"/>
    <property type="match status" value="1"/>
</dbReference>
<keyword evidence="4" id="KW-1185">Reference proteome</keyword>
<evidence type="ECO:0000313" key="4">
    <source>
        <dbReference type="Proteomes" id="UP001152803"/>
    </source>
</evidence>
<protein>
    <recommendedName>
        <fullName evidence="2">BD-FAE-like domain-containing protein</fullName>
    </recommendedName>
</protein>
<sequence length="405" mass="45289">MSFYSVPVVSIASFVLEVKLSEALDLCLTHRLNLTLKMMRIKHHISLPVATGALLFGVPYSISLVAQWMYGWPNEPGYNKYIEAIRPRRIYRLTAAVLQKLKYVQYSKLYFQWNSWYKNADNHKHFKKGITFGRHCNKLDVYYCPNTDQSRAGPAPVVVFVYGGAWGSGNRAMYCLLAAQMAKELNATVVCPDYSTYPKGDVLDMVQDIADSLLWVKENGDVFNIDKDSLVLIGHSAGAHLCALTTLFLARGAKELGIEAAKQREITSTIKGVAGLSGVYNIMDHYQHEIVRGVEYVSTMHKAMGGTENFNYYSPTTALNALTEDTLKRVPPFCLIHGTSDGTVPVESSLKFSEALTCLSMKVSLYLLPKVGHAEMVTDLMATDRNSYHTVYDCIKQELRKFTGS</sequence>
<evidence type="ECO:0000256" key="1">
    <source>
        <dbReference type="ARBA" id="ARBA00022801"/>
    </source>
</evidence>
<dbReference type="InterPro" id="IPR049492">
    <property type="entry name" value="BD-FAE-like_dom"/>
</dbReference>
<dbReference type="PANTHER" id="PTHR48081:SF33">
    <property type="entry name" value="KYNURENINE FORMAMIDASE"/>
    <property type="match status" value="1"/>
</dbReference>
<keyword evidence="1" id="KW-0378">Hydrolase</keyword>
<evidence type="ECO:0000313" key="3">
    <source>
        <dbReference type="EMBL" id="KAJ8263052.1"/>
    </source>
</evidence>